<protein>
    <submittedName>
        <fullName evidence="1">Uncharacterized protein</fullName>
    </submittedName>
</protein>
<dbReference type="EMBL" id="JANKHO010001869">
    <property type="protein sequence ID" value="KAJ3497333.1"/>
    <property type="molecule type" value="Genomic_DNA"/>
</dbReference>
<dbReference type="OrthoDB" id="10297305at2759"/>
<organism evidence="1 2">
    <name type="scientific">Agrocybe chaxingu</name>
    <dbReference type="NCBI Taxonomy" id="84603"/>
    <lineage>
        <taxon>Eukaryota</taxon>
        <taxon>Fungi</taxon>
        <taxon>Dikarya</taxon>
        <taxon>Basidiomycota</taxon>
        <taxon>Agaricomycotina</taxon>
        <taxon>Agaricomycetes</taxon>
        <taxon>Agaricomycetidae</taxon>
        <taxon>Agaricales</taxon>
        <taxon>Agaricineae</taxon>
        <taxon>Strophariaceae</taxon>
        <taxon>Agrocybe</taxon>
    </lineage>
</organism>
<keyword evidence="2" id="KW-1185">Reference proteome</keyword>
<sequence length="299" mass="34108">MSQEIVCNHLTDLRGALYFLSGPQCASATGIILSNLHWDILSQGGTMARMRPEKTPRPRPSGSKHIHDMIDLHHLTSLSLSGNDPFTLLSFINPPPFLASLTITTVGTERRWTDNYAILADFLMKYARQSGPPKYSYKAYANLVSLRLSDDAFEDFANGVEVFCTAGVAKIQHVELRCNNPHTMRSDEEYAARLYKDMTKNNARTYSRLGDQWWALYQNHAYEEAQGRGGRLVALPGLHFGWHKRWDEGRKEYVPDKAFTDRFLRLEWNKGCVYSLVTHIPRHWEALAPQNAKPVVRDV</sequence>
<name>A0A9W8MR00_9AGAR</name>
<dbReference type="AlphaFoldDB" id="A0A9W8MR00"/>
<evidence type="ECO:0000313" key="1">
    <source>
        <dbReference type="EMBL" id="KAJ3497333.1"/>
    </source>
</evidence>
<comment type="caution">
    <text evidence="1">The sequence shown here is derived from an EMBL/GenBank/DDBJ whole genome shotgun (WGS) entry which is preliminary data.</text>
</comment>
<reference evidence="1" key="1">
    <citation type="submission" date="2022-07" db="EMBL/GenBank/DDBJ databases">
        <title>Genome Sequence of Agrocybe chaxingu.</title>
        <authorList>
            <person name="Buettner E."/>
        </authorList>
    </citation>
    <scope>NUCLEOTIDE SEQUENCE</scope>
    <source>
        <strain evidence="1">MP-N11</strain>
    </source>
</reference>
<proteinExistence type="predicted"/>
<evidence type="ECO:0000313" key="2">
    <source>
        <dbReference type="Proteomes" id="UP001148786"/>
    </source>
</evidence>
<gene>
    <name evidence="1" type="ORF">NLJ89_g10359</name>
</gene>
<accession>A0A9W8MR00</accession>
<dbReference type="Proteomes" id="UP001148786">
    <property type="component" value="Unassembled WGS sequence"/>
</dbReference>